<dbReference type="Proteomes" id="UP000789572">
    <property type="component" value="Unassembled WGS sequence"/>
</dbReference>
<sequence>MSKNAASTKAYKLRTKNKVELQQLLEELKQQLGTLKVQKIAGGAASKLTKIREVRKDIAQVNTKISPARSSTKEDSCHSSSIDKA</sequence>
<dbReference type="AlphaFoldDB" id="A0A9N9ALD9"/>
<reference evidence="6" key="1">
    <citation type="submission" date="2021-06" db="EMBL/GenBank/DDBJ databases">
        <authorList>
            <person name="Kallberg Y."/>
            <person name="Tangrot J."/>
            <person name="Rosling A."/>
        </authorList>
    </citation>
    <scope>NUCLEOTIDE SEQUENCE</scope>
    <source>
        <strain evidence="6">IA702</strain>
    </source>
</reference>
<keyword evidence="3" id="KW-0687">Ribonucleoprotein</keyword>
<dbReference type="OrthoDB" id="528635at2759"/>
<dbReference type="FunFam" id="1.10.287.310:FF:000002">
    <property type="entry name" value="60S ribosomal protein L35"/>
    <property type="match status" value="1"/>
</dbReference>
<evidence type="ECO:0000256" key="2">
    <source>
        <dbReference type="ARBA" id="ARBA00022980"/>
    </source>
</evidence>
<dbReference type="InterPro" id="IPR001854">
    <property type="entry name" value="Ribosomal_uL29"/>
</dbReference>
<dbReference type="HAMAP" id="MF_00374">
    <property type="entry name" value="Ribosomal_uL29"/>
    <property type="match status" value="1"/>
</dbReference>
<evidence type="ECO:0000256" key="5">
    <source>
        <dbReference type="SAM" id="MobiDB-lite"/>
    </source>
</evidence>
<dbReference type="InterPro" id="IPR045059">
    <property type="entry name" value="Ribosomal_uL29_euk"/>
</dbReference>
<dbReference type="NCBIfam" id="TIGR00012">
    <property type="entry name" value="L29"/>
    <property type="match status" value="1"/>
</dbReference>
<evidence type="ECO:0000256" key="3">
    <source>
        <dbReference type="ARBA" id="ARBA00023274"/>
    </source>
</evidence>
<dbReference type="PANTHER" id="PTHR45722">
    <property type="entry name" value="60S RIBOSOMAL PROTEIN L35"/>
    <property type="match status" value="1"/>
</dbReference>
<protein>
    <submittedName>
        <fullName evidence="6">7128_t:CDS:1</fullName>
    </submittedName>
</protein>
<dbReference type="InterPro" id="IPR036049">
    <property type="entry name" value="Ribosomal_uL29_sf"/>
</dbReference>
<evidence type="ECO:0000313" key="7">
    <source>
        <dbReference type="Proteomes" id="UP000789572"/>
    </source>
</evidence>
<dbReference type="GO" id="GO:0000463">
    <property type="term" value="P:maturation of LSU-rRNA from tricistronic rRNA transcript (SSU-rRNA, 5.8S rRNA, LSU-rRNA)"/>
    <property type="evidence" value="ECO:0007669"/>
    <property type="project" value="InterPro"/>
</dbReference>
<feature type="compositionally biased region" description="Basic and acidic residues" evidence="5">
    <location>
        <begin position="71"/>
        <end position="85"/>
    </location>
</feature>
<keyword evidence="2" id="KW-0689">Ribosomal protein</keyword>
<accession>A0A9N9ALD9</accession>
<gene>
    <name evidence="6" type="ORF">POCULU_LOCUS4234</name>
</gene>
<comment type="similarity">
    <text evidence="1">Belongs to the universal ribosomal protein uL29 family.</text>
</comment>
<keyword evidence="7" id="KW-1185">Reference proteome</keyword>
<dbReference type="GO" id="GO:0003729">
    <property type="term" value="F:mRNA binding"/>
    <property type="evidence" value="ECO:0007669"/>
    <property type="project" value="TreeGrafter"/>
</dbReference>
<evidence type="ECO:0000256" key="4">
    <source>
        <dbReference type="SAM" id="Coils"/>
    </source>
</evidence>
<dbReference type="SUPFAM" id="SSF46561">
    <property type="entry name" value="Ribosomal protein L29 (L29p)"/>
    <property type="match status" value="1"/>
</dbReference>
<dbReference type="CDD" id="cd00427">
    <property type="entry name" value="Ribosomal_L29_HIP"/>
    <property type="match status" value="1"/>
</dbReference>
<organism evidence="6 7">
    <name type="scientific">Paraglomus occultum</name>
    <dbReference type="NCBI Taxonomy" id="144539"/>
    <lineage>
        <taxon>Eukaryota</taxon>
        <taxon>Fungi</taxon>
        <taxon>Fungi incertae sedis</taxon>
        <taxon>Mucoromycota</taxon>
        <taxon>Glomeromycotina</taxon>
        <taxon>Glomeromycetes</taxon>
        <taxon>Paraglomerales</taxon>
        <taxon>Paraglomeraceae</taxon>
        <taxon>Paraglomus</taxon>
    </lineage>
</organism>
<evidence type="ECO:0000256" key="1">
    <source>
        <dbReference type="ARBA" id="ARBA00009254"/>
    </source>
</evidence>
<dbReference type="PROSITE" id="PS00579">
    <property type="entry name" value="RIBOSOMAL_L29"/>
    <property type="match status" value="1"/>
</dbReference>
<proteinExistence type="inferred from homology"/>
<dbReference type="EMBL" id="CAJVPJ010000533">
    <property type="protein sequence ID" value="CAG8534749.1"/>
    <property type="molecule type" value="Genomic_DNA"/>
</dbReference>
<dbReference type="GO" id="GO:0006412">
    <property type="term" value="P:translation"/>
    <property type="evidence" value="ECO:0007669"/>
    <property type="project" value="InterPro"/>
</dbReference>
<dbReference type="GO" id="GO:0022625">
    <property type="term" value="C:cytosolic large ribosomal subunit"/>
    <property type="evidence" value="ECO:0007669"/>
    <property type="project" value="InterPro"/>
</dbReference>
<feature type="coiled-coil region" evidence="4">
    <location>
        <begin position="11"/>
        <end position="38"/>
    </location>
</feature>
<dbReference type="PANTHER" id="PTHR45722:SF2">
    <property type="entry name" value="LARGE RIBOSOMAL SUBUNIT PROTEIN UL29-RELATED"/>
    <property type="match status" value="1"/>
</dbReference>
<dbReference type="Gene3D" id="1.10.287.310">
    <property type="match status" value="1"/>
</dbReference>
<evidence type="ECO:0000313" key="6">
    <source>
        <dbReference type="EMBL" id="CAG8534749.1"/>
    </source>
</evidence>
<dbReference type="GO" id="GO:0003735">
    <property type="term" value="F:structural constituent of ribosome"/>
    <property type="evidence" value="ECO:0007669"/>
    <property type="project" value="InterPro"/>
</dbReference>
<feature type="region of interest" description="Disordered" evidence="5">
    <location>
        <begin position="65"/>
        <end position="85"/>
    </location>
</feature>
<dbReference type="Pfam" id="PF00831">
    <property type="entry name" value="Ribosomal_L29"/>
    <property type="match status" value="1"/>
</dbReference>
<dbReference type="InterPro" id="IPR018254">
    <property type="entry name" value="Ribosomal_uL29_CS"/>
</dbReference>
<name>A0A9N9ALD9_9GLOM</name>
<comment type="caution">
    <text evidence="6">The sequence shown here is derived from an EMBL/GenBank/DDBJ whole genome shotgun (WGS) entry which is preliminary data.</text>
</comment>
<keyword evidence="4" id="KW-0175">Coiled coil</keyword>